<keyword evidence="1" id="KW-0812">Transmembrane</keyword>
<keyword evidence="1" id="KW-1133">Transmembrane helix</keyword>
<proteinExistence type="predicted"/>
<keyword evidence="1" id="KW-0472">Membrane</keyword>
<dbReference type="HOGENOM" id="CLU_865093_0_0_10"/>
<sequence>MEIKVCTTKEWTEQEWDSYITSFNEVFERGYPKEYFRHKYLATLDGCSYHALLLNDAGEAVGACSVIPYHYRNSSVEFKNGLAVDVFIVEPYRTDPLMLRRMYKKLTKLLVVKSVVAVMAVPNATAYPYWRNVVKWKDVGSLRYWVVPVRVGNIVHKSGFINLFSRAYCSLILGISSVLCLLGGHQKNYKYSIIESELFLRERFGSDYCCEENEGIKNCYRIVDEEGVRTAYLIYSRENGTLSFRSLYKGVSHILKHHDIDLILYVGPLSFFQSLFFLVPRKFEPKLLPLTCDLLLPQENSYNDIWDFSNWDFGLLNYDVR</sequence>
<feature type="transmembrane region" description="Helical" evidence="1">
    <location>
        <begin position="110"/>
        <end position="130"/>
    </location>
</feature>
<gene>
    <name evidence="2" type="ORF">HMPREF1062_06312</name>
</gene>
<evidence type="ECO:0000313" key="3">
    <source>
        <dbReference type="Proteomes" id="UP000003741"/>
    </source>
</evidence>
<evidence type="ECO:0008006" key="4">
    <source>
        <dbReference type="Google" id="ProtNLM"/>
    </source>
</evidence>
<evidence type="ECO:0000256" key="1">
    <source>
        <dbReference type="SAM" id="Phobius"/>
    </source>
</evidence>
<dbReference type="PATRIC" id="fig|997874.3.peg.6484"/>
<comment type="caution">
    <text evidence="2">The sequence shown here is derived from an EMBL/GenBank/DDBJ whole genome shotgun (WGS) entry which is preliminary data.</text>
</comment>
<dbReference type="EMBL" id="AGXG01000163">
    <property type="protein sequence ID" value="EIY16478.1"/>
    <property type="molecule type" value="Genomic_DNA"/>
</dbReference>
<dbReference type="AlphaFoldDB" id="I9PJQ4"/>
<dbReference type="Proteomes" id="UP000003741">
    <property type="component" value="Unassembled WGS sequence"/>
</dbReference>
<keyword evidence="3" id="KW-1185">Reference proteome</keyword>
<protein>
    <recommendedName>
        <fullName evidence="4">N-acetyltransferase domain-containing protein</fullName>
    </recommendedName>
</protein>
<reference evidence="2 3" key="1">
    <citation type="submission" date="2012-02" db="EMBL/GenBank/DDBJ databases">
        <title>The Genome Sequence of Bacteroides cellulosilyticus CL02T12C19.</title>
        <authorList>
            <consortium name="The Broad Institute Genome Sequencing Platform"/>
            <person name="Earl A."/>
            <person name="Ward D."/>
            <person name="Feldgarden M."/>
            <person name="Gevers D."/>
            <person name="Zitomersky N.L."/>
            <person name="Coyne M.J."/>
            <person name="Comstock L.E."/>
            <person name="Young S.K."/>
            <person name="Zeng Q."/>
            <person name="Gargeya S."/>
            <person name="Fitzgerald M."/>
            <person name="Haas B."/>
            <person name="Abouelleil A."/>
            <person name="Alvarado L."/>
            <person name="Arachchi H.M."/>
            <person name="Berlin A."/>
            <person name="Chapman S.B."/>
            <person name="Gearin G."/>
            <person name="Goldberg J."/>
            <person name="Griggs A."/>
            <person name="Gujja S."/>
            <person name="Hansen M."/>
            <person name="Heiman D."/>
            <person name="Howarth C."/>
            <person name="Larimer J."/>
            <person name="Lui A."/>
            <person name="MacDonald P.J.P."/>
            <person name="McCowen C."/>
            <person name="Montmayeur A."/>
            <person name="Murphy C."/>
            <person name="Neiman D."/>
            <person name="Pearson M."/>
            <person name="Priest M."/>
            <person name="Roberts A."/>
            <person name="Saif S."/>
            <person name="Shea T."/>
            <person name="Sisk P."/>
            <person name="Stolte C."/>
            <person name="Sykes S."/>
            <person name="Wortman J."/>
            <person name="Nusbaum C."/>
            <person name="Birren B."/>
        </authorList>
    </citation>
    <scope>NUCLEOTIDE SEQUENCE [LARGE SCALE GENOMIC DNA]</scope>
    <source>
        <strain evidence="2 3">CL02T12C19</strain>
    </source>
</reference>
<dbReference type="RefSeq" id="WP_007219843.1">
    <property type="nucleotide sequence ID" value="NZ_JH724101.1"/>
</dbReference>
<name>I9PJQ4_9BACE</name>
<organism evidence="2 3">
    <name type="scientific">Bacteroides cellulosilyticus CL02T12C19</name>
    <dbReference type="NCBI Taxonomy" id="997874"/>
    <lineage>
        <taxon>Bacteria</taxon>
        <taxon>Pseudomonadati</taxon>
        <taxon>Bacteroidota</taxon>
        <taxon>Bacteroidia</taxon>
        <taxon>Bacteroidales</taxon>
        <taxon>Bacteroidaceae</taxon>
        <taxon>Bacteroides</taxon>
    </lineage>
</organism>
<accession>I9PJQ4</accession>
<evidence type="ECO:0000313" key="2">
    <source>
        <dbReference type="EMBL" id="EIY16478.1"/>
    </source>
</evidence>
<feature type="transmembrane region" description="Helical" evidence="1">
    <location>
        <begin position="163"/>
        <end position="182"/>
    </location>
</feature>